<sequence length="77" mass="8618">MKLSLQEKTINAIPQIPQAHLWCPTIFGKMWKNSKRSTNSTVMNMLSGVRSCGTLTPNRNAPVCTTISLSCWRNKVP</sequence>
<protein>
    <submittedName>
        <fullName evidence="1">Tetratricopeptide repeat domain 3</fullName>
    </submittedName>
</protein>
<accession>A0A7J8AH64</accession>
<comment type="caution">
    <text evidence="1">The sequence shown here is derived from an EMBL/GenBank/DDBJ whole genome shotgun (WGS) entry which is preliminary data.</text>
</comment>
<reference evidence="1 2" key="1">
    <citation type="journal article" date="2020" name="Nature">
        <title>Six reference-quality genomes reveal evolution of bat adaptations.</title>
        <authorList>
            <person name="Jebb D."/>
            <person name="Huang Z."/>
            <person name="Pippel M."/>
            <person name="Hughes G.M."/>
            <person name="Lavrichenko K."/>
            <person name="Devanna P."/>
            <person name="Winkler S."/>
            <person name="Jermiin L.S."/>
            <person name="Skirmuntt E.C."/>
            <person name="Katzourakis A."/>
            <person name="Burkitt-Gray L."/>
            <person name="Ray D.A."/>
            <person name="Sullivan K.A.M."/>
            <person name="Roscito J.G."/>
            <person name="Kirilenko B.M."/>
            <person name="Davalos L.M."/>
            <person name="Corthals A.P."/>
            <person name="Power M.L."/>
            <person name="Jones G."/>
            <person name="Ransome R.D."/>
            <person name="Dechmann D.K.N."/>
            <person name="Locatelli A.G."/>
            <person name="Puechmaille S.J."/>
            <person name="Fedrigo O."/>
            <person name="Jarvis E.D."/>
            <person name="Hiller M."/>
            <person name="Vernes S.C."/>
            <person name="Myers E.W."/>
            <person name="Teeling E.C."/>
        </authorList>
    </citation>
    <scope>NUCLEOTIDE SEQUENCE [LARGE SCALE GENOMIC DNA]</scope>
    <source>
        <strain evidence="1">MRhiFer1</strain>
        <tissue evidence="1">Lung</tissue>
    </source>
</reference>
<dbReference type="AlphaFoldDB" id="A0A7J8AH64"/>
<gene>
    <name evidence="1" type="ORF">mRhiFer1_017754</name>
</gene>
<evidence type="ECO:0000313" key="1">
    <source>
        <dbReference type="EMBL" id="KAF6385671.1"/>
    </source>
</evidence>
<organism evidence="1 2">
    <name type="scientific">Rhinolophus ferrumequinum</name>
    <name type="common">Greater horseshoe bat</name>
    <dbReference type="NCBI Taxonomy" id="59479"/>
    <lineage>
        <taxon>Eukaryota</taxon>
        <taxon>Metazoa</taxon>
        <taxon>Chordata</taxon>
        <taxon>Craniata</taxon>
        <taxon>Vertebrata</taxon>
        <taxon>Euteleostomi</taxon>
        <taxon>Mammalia</taxon>
        <taxon>Eutheria</taxon>
        <taxon>Laurasiatheria</taxon>
        <taxon>Chiroptera</taxon>
        <taxon>Yinpterochiroptera</taxon>
        <taxon>Rhinolophoidea</taxon>
        <taxon>Rhinolophidae</taxon>
        <taxon>Rhinolophinae</taxon>
        <taxon>Rhinolophus</taxon>
    </lineage>
</organism>
<dbReference type="Proteomes" id="UP000585614">
    <property type="component" value="Unassembled WGS sequence"/>
</dbReference>
<proteinExistence type="predicted"/>
<evidence type="ECO:0000313" key="2">
    <source>
        <dbReference type="Proteomes" id="UP000585614"/>
    </source>
</evidence>
<name>A0A7J8AH64_RHIFE</name>
<dbReference type="EMBL" id="JACAGC010000002">
    <property type="protein sequence ID" value="KAF6385671.1"/>
    <property type="molecule type" value="Genomic_DNA"/>
</dbReference>